<dbReference type="EMBL" id="SMLM01000002">
    <property type="protein sequence ID" value="TFZ03154.1"/>
    <property type="molecule type" value="Genomic_DNA"/>
</dbReference>
<protein>
    <submittedName>
        <fullName evidence="5">Helix-turn-helix transcriptional regulator</fullName>
    </submittedName>
</protein>
<proteinExistence type="predicted"/>
<dbReference type="GO" id="GO:0006355">
    <property type="term" value="P:regulation of DNA-templated transcription"/>
    <property type="evidence" value="ECO:0007669"/>
    <property type="project" value="InterPro"/>
</dbReference>
<dbReference type="Gene3D" id="1.25.40.10">
    <property type="entry name" value="Tetratricopeptide repeat domain"/>
    <property type="match status" value="1"/>
</dbReference>
<keyword evidence="6" id="KW-1185">Reference proteome</keyword>
<evidence type="ECO:0000313" key="6">
    <source>
        <dbReference type="Proteomes" id="UP000298180"/>
    </source>
</evidence>
<evidence type="ECO:0000256" key="1">
    <source>
        <dbReference type="ARBA" id="ARBA00023015"/>
    </source>
</evidence>
<dbReference type="Pfam" id="PF00196">
    <property type="entry name" value="GerE"/>
    <property type="match status" value="1"/>
</dbReference>
<dbReference type="InterPro" id="IPR016032">
    <property type="entry name" value="Sig_transdc_resp-reg_C-effctor"/>
</dbReference>
<dbReference type="SUPFAM" id="SSF46894">
    <property type="entry name" value="C-terminal effector domain of the bipartite response regulators"/>
    <property type="match status" value="1"/>
</dbReference>
<dbReference type="SUPFAM" id="SSF52540">
    <property type="entry name" value="P-loop containing nucleoside triphosphate hydrolases"/>
    <property type="match status" value="1"/>
</dbReference>
<dbReference type="Pfam" id="PF17874">
    <property type="entry name" value="TPR_MalT"/>
    <property type="match status" value="1"/>
</dbReference>
<evidence type="ECO:0000256" key="2">
    <source>
        <dbReference type="ARBA" id="ARBA00023125"/>
    </source>
</evidence>
<dbReference type="Gene3D" id="1.10.10.10">
    <property type="entry name" value="Winged helix-like DNA-binding domain superfamily/Winged helix DNA-binding domain"/>
    <property type="match status" value="1"/>
</dbReference>
<dbReference type="AlphaFoldDB" id="A0A4Z0BXC1"/>
<dbReference type="InterPro" id="IPR000792">
    <property type="entry name" value="Tscrpt_reg_LuxR_C"/>
</dbReference>
<dbReference type="InterPro" id="IPR027417">
    <property type="entry name" value="P-loop_NTPase"/>
</dbReference>
<name>A0A4Z0BXC1_9BURK</name>
<dbReference type="PROSITE" id="PS50043">
    <property type="entry name" value="HTH_LUXR_2"/>
    <property type="match status" value="1"/>
</dbReference>
<organism evidence="5 6">
    <name type="scientific">Ramlibacter henchirensis</name>
    <dbReference type="NCBI Taxonomy" id="204072"/>
    <lineage>
        <taxon>Bacteria</taxon>
        <taxon>Pseudomonadati</taxon>
        <taxon>Pseudomonadota</taxon>
        <taxon>Betaproteobacteria</taxon>
        <taxon>Burkholderiales</taxon>
        <taxon>Comamonadaceae</taxon>
        <taxon>Ramlibacter</taxon>
    </lineage>
</organism>
<dbReference type="Gene3D" id="3.40.50.300">
    <property type="entry name" value="P-loop containing nucleotide triphosphate hydrolases"/>
    <property type="match status" value="1"/>
</dbReference>
<dbReference type="Pfam" id="PF25873">
    <property type="entry name" value="WHD_MalT"/>
    <property type="match status" value="1"/>
</dbReference>
<sequence>MAQSSKFNLPGTNAAFVRRQSVTERIERAASAKLVLVRAPAGFGKTTALRQIHEQLEAEGTATAWITLDAADNDVPRFLSCLAEAVARLHIADEARSGADAEAIALLEREGPAFALFLDEFEVLQAPAVVGLVREVIERLPRNGRLVLGSRSLPDLGLGRLRVRGQLLEIGVDVLRFSVDETAEFLRLRGLPDLPRDALEQLHARTEGWIAALLLASMALDRHAAAADFIHRLSGSSGAIAEYLAEDVLGRQPPDAREFLLRTSILRQLSAPLCQVLVPRTDCARMLERLNASSLFLLPVEAEGSEPNFRYHSLFANFLRTQLQREHPEELLRLHLAAAAWYESVGRPVPAIDHAIEGGDHPHALSLLEQHAQRFLEQGRIRLLARWFAAIPAATLREHPLMQAIYVWAVLFTQGATEGMALLAGSGIEASEDPVIRAHVNALRPLLLAMQDRYDEANEVGRAGLARLPTAVPFADTALTNCMAHITSVLGEKREAQRLLDAARRTQSSSVFNRMYTESTEGLLDFERGRFRQATARFRIAVDATTREADYSHTGGNAWAGVLYAAAMYEADELDVVDRLLNVYLPLARDVGLPDHMISSYAMRSRLLFWHGDVDGASRVLTELETLGHLRKLPRVVATAKLERARMLIRQGNAYGAREELDRADDPAVWERVARQRLPAHDVLDIGIARLRWQVHFGDTAAAVRRIDDDLPAVDAEARVRRSRKLRVLKAMALWRLKSADEAAEVMRGILQEGSREGFVRLVVDEGPAVAGPIQAVLAPLKAAPQQSDPILIEYAQRLLDALGPEALAAEPAPATAEVPWQVEPLTQKELQVLKLLAEGYSNSAMSEKLFVSDSTVRTHLRNINMKLGAQNRTQAVSLARRYGLIR</sequence>
<dbReference type="PANTHER" id="PTHR44688">
    <property type="entry name" value="DNA-BINDING TRANSCRIPTIONAL ACTIVATOR DEVR_DOSR"/>
    <property type="match status" value="1"/>
</dbReference>
<dbReference type="SMART" id="SM00421">
    <property type="entry name" value="HTH_LUXR"/>
    <property type="match status" value="1"/>
</dbReference>
<dbReference type="OrthoDB" id="134985at2"/>
<dbReference type="CDD" id="cd06170">
    <property type="entry name" value="LuxR_C_like"/>
    <property type="match status" value="1"/>
</dbReference>
<dbReference type="Proteomes" id="UP000298180">
    <property type="component" value="Unassembled WGS sequence"/>
</dbReference>
<dbReference type="GO" id="GO:0003677">
    <property type="term" value="F:DNA binding"/>
    <property type="evidence" value="ECO:0007669"/>
    <property type="project" value="UniProtKB-KW"/>
</dbReference>
<dbReference type="InterPro" id="IPR059106">
    <property type="entry name" value="WHD_MalT"/>
</dbReference>
<dbReference type="InterPro" id="IPR036388">
    <property type="entry name" value="WH-like_DNA-bd_sf"/>
</dbReference>
<keyword evidence="2" id="KW-0238">DNA-binding</keyword>
<reference evidence="5 6" key="1">
    <citation type="submission" date="2019-03" db="EMBL/GenBank/DDBJ databases">
        <title>Ramlibacter henchirensis DSM 14656, whole genome shotgun sequence.</title>
        <authorList>
            <person name="Zhang X."/>
            <person name="Feng G."/>
            <person name="Zhu H."/>
        </authorList>
    </citation>
    <scope>NUCLEOTIDE SEQUENCE [LARGE SCALE GENOMIC DNA]</scope>
    <source>
        <strain evidence="5 6">DSM 14656</strain>
    </source>
</reference>
<keyword evidence="1" id="KW-0805">Transcription regulation</keyword>
<dbReference type="PANTHER" id="PTHR44688:SF16">
    <property type="entry name" value="DNA-BINDING TRANSCRIPTIONAL ACTIVATOR DEVR_DOSR"/>
    <property type="match status" value="1"/>
</dbReference>
<dbReference type="InterPro" id="IPR011990">
    <property type="entry name" value="TPR-like_helical_dom_sf"/>
</dbReference>
<evidence type="ECO:0000256" key="3">
    <source>
        <dbReference type="ARBA" id="ARBA00023163"/>
    </source>
</evidence>
<evidence type="ECO:0000259" key="4">
    <source>
        <dbReference type="PROSITE" id="PS50043"/>
    </source>
</evidence>
<gene>
    <name evidence="5" type="ORF">EZ313_15960</name>
</gene>
<accession>A0A4Z0BXC1</accession>
<feature type="domain" description="HTH luxR-type" evidence="4">
    <location>
        <begin position="819"/>
        <end position="884"/>
    </location>
</feature>
<dbReference type="InterPro" id="IPR041617">
    <property type="entry name" value="TPR_MalT"/>
</dbReference>
<dbReference type="PRINTS" id="PR00038">
    <property type="entry name" value="HTHLUXR"/>
</dbReference>
<evidence type="ECO:0000313" key="5">
    <source>
        <dbReference type="EMBL" id="TFZ03154.1"/>
    </source>
</evidence>
<keyword evidence="3" id="KW-0804">Transcription</keyword>
<comment type="caution">
    <text evidence="5">The sequence shown here is derived from an EMBL/GenBank/DDBJ whole genome shotgun (WGS) entry which is preliminary data.</text>
</comment>